<dbReference type="PANTHER" id="PTHR35586:SF1">
    <property type="entry name" value="SLL1691 PROTEIN"/>
    <property type="match status" value="1"/>
</dbReference>
<sequence>MPYISSVERIGIKKGRVEGRIEERQELVLRLLTRRCGEMPQAVQARVLALTPAQLLVLSEDLLDFGDLAALTAWLDMPPS</sequence>
<gene>
    <name evidence="2" type="ORF">EI684_16810</name>
</gene>
<evidence type="ECO:0000259" key="1">
    <source>
        <dbReference type="Pfam" id="PF14261"/>
    </source>
</evidence>
<dbReference type="Proteomes" id="UP000280307">
    <property type="component" value="Unassembled WGS sequence"/>
</dbReference>
<comment type="caution">
    <text evidence="2">The sequence shown here is derived from an EMBL/GenBank/DDBJ whole genome shotgun (WGS) entry which is preliminary data.</text>
</comment>
<reference evidence="2 3" key="1">
    <citation type="submission" date="2018-12" db="EMBL/GenBank/DDBJ databases">
        <title>Genome Sequence of Candidatus Viridilinea halotolerans isolated from saline sulfide-rich spring.</title>
        <authorList>
            <person name="Grouzdev D.S."/>
            <person name="Burganskaya E.I."/>
            <person name="Krutkina M.S."/>
            <person name="Sukhacheva M.V."/>
            <person name="Gorlenko V.M."/>
        </authorList>
    </citation>
    <scope>NUCLEOTIDE SEQUENCE [LARGE SCALE GENOMIC DNA]</scope>
    <source>
        <strain evidence="2">Chok-6</strain>
    </source>
</reference>
<dbReference type="EMBL" id="RSAS01000683">
    <property type="protein sequence ID" value="RRR68925.1"/>
    <property type="molecule type" value="Genomic_DNA"/>
</dbReference>
<accession>A0A426TUL2</accession>
<proteinExistence type="predicted"/>
<evidence type="ECO:0000313" key="3">
    <source>
        <dbReference type="Proteomes" id="UP000280307"/>
    </source>
</evidence>
<dbReference type="Pfam" id="PF14261">
    <property type="entry name" value="DUF4351"/>
    <property type="match status" value="1"/>
</dbReference>
<dbReference type="AlphaFoldDB" id="A0A426TUL2"/>
<name>A0A426TUL2_9CHLR</name>
<organism evidence="2 3">
    <name type="scientific">Candidatus Viridilinea halotolerans</name>
    <dbReference type="NCBI Taxonomy" id="2491704"/>
    <lineage>
        <taxon>Bacteria</taxon>
        <taxon>Bacillati</taxon>
        <taxon>Chloroflexota</taxon>
        <taxon>Chloroflexia</taxon>
        <taxon>Chloroflexales</taxon>
        <taxon>Chloroflexineae</taxon>
        <taxon>Oscillochloridaceae</taxon>
        <taxon>Candidatus Viridilinea</taxon>
    </lineage>
</organism>
<protein>
    <submittedName>
        <fullName evidence="2">DUF4351 domain-containing protein</fullName>
    </submittedName>
</protein>
<feature type="domain" description="DUF4351" evidence="1">
    <location>
        <begin position="18"/>
        <end position="75"/>
    </location>
</feature>
<dbReference type="PANTHER" id="PTHR35586">
    <property type="entry name" value="SLL1691 PROTEIN"/>
    <property type="match status" value="1"/>
</dbReference>
<evidence type="ECO:0000313" key="2">
    <source>
        <dbReference type="EMBL" id="RRR68925.1"/>
    </source>
</evidence>
<dbReference type="InterPro" id="IPR025587">
    <property type="entry name" value="DUF4351"/>
</dbReference>